<dbReference type="AlphaFoldDB" id="A0AA88I2P7"/>
<sequence length="70" mass="8197">MVKNKLKQFIETLDDLFDTAQQDSLALTKSEEDKTFLMKQRKKDYPGSVTGIDFKLFQPEEIKEQKELAK</sequence>
<evidence type="ECO:0000313" key="2">
    <source>
        <dbReference type="Proteomes" id="UP001187531"/>
    </source>
</evidence>
<accession>A0AA88I2P7</accession>
<organism evidence="1 2">
    <name type="scientific">Artemia franciscana</name>
    <name type="common">Brine shrimp</name>
    <name type="synonym">Artemia sanfranciscana</name>
    <dbReference type="NCBI Taxonomy" id="6661"/>
    <lineage>
        <taxon>Eukaryota</taxon>
        <taxon>Metazoa</taxon>
        <taxon>Ecdysozoa</taxon>
        <taxon>Arthropoda</taxon>
        <taxon>Crustacea</taxon>
        <taxon>Branchiopoda</taxon>
        <taxon>Anostraca</taxon>
        <taxon>Artemiidae</taxon>
        <taxon>Artemia</taxon>
    </lineage>
</organism>
<name>A0AA88I2P7_ARTSF</name>
<protein>
    <submittedName>
        <fullName evidence="1">Uncharacterized protein</fullName>
    </submittedName>
</protein>
<reference evidence="1" key="1">
    <citation type="submission" date="2023-07" db="EMBL/GenBank/DDBJ databases">
        <title>Chromosome-level genome assembly of Artemia franciscana.</title>
        <authorList>
            <person name="Jo E."/>
        </authorList>
    </citation>
    <scope>NUCLEOTIDE SEQUENCE</scope>
    <source>
        <tissue evidence="1">Whole body</tissue>
    </source>
</reference>
<dbReference type="Proteomes" id="UP001187531">
    <property type="component" value="Unassembled WGS sequence"/>
</dbReference>
<comment type="caution">
    <text evidence="1">The sequence shown here is derived from an EMBL/GenBank/DDBJ whole genome shotgun (WGS) entry which is preliminary data.</text>
</comment>
<gene>
    <name evidence="1" type="ORF">QYM36_008712</name>
</gene>
<dbReference type="EMBL" id="JAVRJZ010000013">
    <property type="protein sequence ID" value="KAK2714232.1"/>
    <property type="molecule type" value="Genomic_DNA"/>
</dbReference>
<keyword evidence="2" id="KW-1185">Reference proteome</keyword>
<proteinExistence type="predicted"/>
<evidence type="ECO:0000313" key="1">
    <source>
        <dbReference type="EMBL" id="KAK2714232.1"/>
    </source>
</evidence>